<feature type="domain" description="PilZ" evidence="1">
    <location>
        <begin position="13"/>
        <end position="106"/>
    </location>
</feature>
<dbReference type="Pfam" id="PF07238">
    <property type="entry name" value="PilZ"/>
    <property type="match status" value="1"/>
</dbReference>
<evidence type="ECO:0000259" key="1">
    <source>
        <dbReference type="Pfam" id="PF07238"/>
    </source>
</evidence>
<sequence>MNGGVMTEKPQLINCSFPNEASLYMAYMPFVKGGGLFIRTQHVYSLGQSLELSVKLLNENEPYLVTGKIVWITPKGAQGNKPPGVGIQFTGENSRYLCNKIETYLAGMLKSCQVTDTI</sequence>
<organism evidence="2 3">
    <name type="scientific">Legionella pneumophila (strain Lens)</name>
    <dbReference type="NCBI Taxonomy" id="297245"/>
    <lineage>
        <taxon>Bacteria</taxon>
        <taxon>Pseudomonadati</taxon>
        <taxon>Pseudomonadota</taxon>
        <taxon>Gammaproteobacteria</taxon>
        <taxon>Legionellales</taxon>
        <taxon>Legionellaceae</taxon>
        <taxon>Legionella</taxon>
    </lineage>
</organism>
<reference evidence="2 3" key="1">
    <citation type="journal article" date="2004" name="Nat. Genet.">
        <title>Evidence in the Legionella pneumophila genome for exploitation of host cell functions and high genome plasticity.</title>
        <authorList>
            <person name="Cazalet C."/>
            <person name="Rusniok C."/>
            <person name="Bruggemann H."/>
            <person name="Zidane N."/>
            <person name="Magnier A."/>
            <person name="Ma L."/>
            <person name="Tichit M."/>
            <person name="Jarraud S."/>
            <person name="Bouchier C."/>
            <person name="Vandenesch F."/>
            <person name="Kunst F."/>
            <person name="Etienne J."/>
            <person name="Glaser P."/>
            <person name="Buchrieser C."/>
        </authorList>
    </citation>
    <scope>NUCLEOTIDE SEQUENCE [LARGE SCALE GENOMIC DNA]</scope>
    <source>
        <strain evidence="2 3">Lens</strain>
    </source>
</reference>
<accession>Q5WWU7</accession>
<proteinExistence type="predicted"/>
<dbReference type="LegioList" id="lpl1352"/>
<name>Q5WWU7_LEGPL</name>
<dbReference type="GO" id="GO:0035438">
    <property type="term" value="F:cyclic-di-GMP binding"/>
    <property type="evidence" value="ECO:0007669"/>
    <property type="project" value="InterPro"/>
</dbReference>
<dbReference type="InterPro" id="IPR009875">
    <property type="entry name" value="PilZ_domain"/>
</dbReference>
<dbReference type="HOGENOM" id="CLU_147899_0_0_6"/>
<protein>
    <recommendedName>
        <fullName evidence="1">PilZ domain-containing protein</fullName>
    </recommendedName>
</protein>
<evidence type="ECO:0000313" key="2">
    <source>
        <dbReference type="EMBL" id="CAH15592.1"/>
    </source>
</evidence>
<evidence type="ECO:0000313" key="3">
    <source>
        <dbReference type="Proteomes" id="UP000002517"/>
    </source>
</evidence>
<dbReference type="KEGG" id="lpf:lpl1352"/>
<gene>
    <name evidence="2" type="primary">pilZ</name>
    <name evidence="2" type="ordered locus">lpl1352</name>
</gene>
<dbReference type="AlphaFoldDB" id="Q5WWU7"/>
<dbReference type="EMBL" id="CR628337">
    <property type="protein sequence ID" value="CAH15592.1"/>
    <property type="molecule type" value="Genomic_DNA"/>
</dbReference>
<dbReference type="Proteomes" id="UP000002517">
    <property type="component" value="Chromosome"/>
</dbReference>
<dbReference type="Gene3D" id="2.40.10.220">
    <property type="entry name" value="predicted glycosyltransferase like domains"/>
    <property type="match status" value="1"/>
</dbReference>